<feature type="domain" description="SRCR" evidence="8">
    <location>
        <begin position="553"/>
        <end position="653"/>
    </location>
</feature>
<feature type="domain" description="SRCR" evidence="8">
    <location>
        <begin position="28"/>
        <end position="123"/>
    </location>
</feature>
<feature type="non-terminal residue" evidence="10">
    <location>
        <position position="1207"/>
    </location>
</feature>
<dbReference type="InterPro" id="IPR042235">
    <property type="entry name" value="ZP-C_dom"/>
</dbReference>
<organism evidence="10 11">
    <name type="scientific">Mytilus galloprovincialis</name>
    <name type="common">Mediterranean mussel</name>
    <dbReference type="NCBI Taxonomy" id="29158"/>
    <lineage>
        <taxon>Eukaryota</taxon>
        <taxon>Metazoa</taxon>
        <taxon>Spiralia</taxon>
        <taxon>Lophotrochozoa</taxon>
        <taxon>Mollusca</taxon>
        <taxon>Bivalvia</taxon>
        <taxon>Autobranchia</taxon>
        <taxon>Pteriomorphia</taxon>
        <taxon>Mytilida</taxon>
        <taxon>Mytiloidea</taxon>
        <taxon>Mytilidae</taxon>
        <taxon>Mytilinae</taxon>
        <taxon>Mytilus</taxon>
    </lineage>
</organism>
<keyword evidence="6" id="KW-0812">Transmembrane</keyword>
<dbReference type="Pfam" id="PF00100">
    <property type="entry name" value="Zona_pellucida"/>
    <property type="match status" value="1"/>
</dbReference>
<sequence>FKTTTLRYRYPATTLGYITLGRYGHIPIRLNGGFRGSLMLNYNGRWGYVCYSSHQRAYQFNSVCRYLGFSSAYSISEYYESQPAIVQDFFCPGYSNSNGVDDCTGRKLGTNNYCTYKLYIECDSSPITTEESVTTSLYSVDTSGSYTNVRLVGGNYYWEGRVEIYHNGAWGTICDDNFDTNEAKVICTMLGYNRYGSVTAYGSAAFGEGRGSIMLDDLQCNGYESDISHCASNGWNHHNCGHGEDASVSCRYPKSGGNSITTDSVTTEESVTTLPSVETSGTYTNVRLVGGNYYWEGRVEIYHIGVWGTICDDDFDTNEAKVICAMLGFNRYGSVTAYGNAAFGEGSGSIMLDDLNCNGYENDISQCSPRRWNHHNCGHSEDASVSCRYPKSGGRNEVTTVSFLDRATTADVLGRHGHISFRLTNGGYGLLEIYYKGRWGYVCHNYNQQREEFNSACRYLGYSSAVRINSAIVTVFNDRSHSAIVTDFHCPRSYYYYFLFPNGIDDCTGSRLGYSNYCNNKLYIECGTYVDATTVEYEVTTADVLGTHGHIPVRLTYGGEGYLQIYYNGRWGYVCHNSSQSTYQFNSVCRNLGYSSAHYVYGRYDSSHTALVTDLQCPGSYYYYSSSNGIDDCTGDRLGYNTYCNDKLYIECDSITTEETATVPFKTGCQSVTSSPADVIFVVDESGSVGSDNFAKTRASIVDTIRHLDIRNDFVRIGVMTFDDNSRTVFNLNNYPGDPNSMVNRVMSMPYSSGGTDIADALSHACSYMFTSFNGDRSNATNYLVLLTDGQSRAQQEADRCEAGGTKIISVGIGDSIDEQVLRNLAYNYDYYLSTNYSDIAGFLPKLVTTAVNCGGLESTNARHITVNCQHSSWYVKVHLPPLEQQYSDFKETDIYLGSHSCTGTRSGDYLIFNEDYTTCGTNKIASANGVIYTNTLVYAVHDPNQPYIVHEYRFQISVECDMSKRESGENNINNIHGNLEQQTISGVGHFVVQLKFFSDSNFQHEFNGFPPSYMVGHNVYVKATTPIHDYNVKMRLSDCYTKPSKSASDSYIYYLIKNGCPVAPSAFITTKSTHETRFHFQDFEYAFHPDSMYVHCNATFCHTNDYSRDCEPRCGNRKRVGSIDQEDEPIEGVGPIGYAEDEATVLFQKGSEALNAGKKPEVENKGNKPLYVVGVVVVAVAMVAILVVTSIYFRSKRRQNGQSKIV</sequence>
<evidence type="ECO:0000256" key="5">
    <source>
        <dbReference type="PROSITE-ProRule" id="PRU00196"/>
    </source>
</evidence>
<feature type="domain" description="ZP" evidence="9">
    <location>
        <begin position="868"/>
        <end position="1118"/>
    </location>
</feature>
<dbReference type="PROSITE" id="PS00420">
    <property type="entry name" value="SRCR_1"/>
    <property type="match status" value="2"/>
</dbReference>
<feature type="domain" description="SRCR" evidence="8">
    <location>
        <begin position="286"/>
        <end position="388"/>
    </location>
</feature>
<dbReference type="PANTHER" id="PTHR19331:SF465">
    <property type="entry name" value="EGG PEPTIDE SPERACT RECEPTOR"/>
    <property type="match status" value="1"/>
</dbReference>
<evidence type="ECO:0000256" key="3">
    <source>
        <dbReference type="ARBA" id="ARBA00023157"/>
    </source>
</evidence>
<evidence type="ECO:0000256" key="2">
    <source>
        <dbReference type="ARBA" id="ARBA00022737"/>
    </source>
</evidence>
<dbReference type="OrthoDB" id="6133664at2759"/>
<keyword evidence="1" id="KW-0732">Signal</keyword>
<dbReference type="Gene3D" id="2.60.40.3210">
    <property type="entry name" value="Zona pellucida, ZP-N domain"/>
    <property type="match status" value="1"/>
</dbReference>
<accession>A0A8B6GSD8</accession>
<dbReference type="SMART" id="SM00327">
    <property type="entry name" value="VWA"/>
    <property type="match status" value="1"/>
</dbReference>
<dbReference type="PROSITE" id="PS51034">
    <property type="entry name" value="ZP_2"/>
    <property type="match status" value="1"/>
</dbReference>
<dbReference type="Proteomes" id="UP000596742">
    <property type="component" value="Unassembled WGS sequence"/>
</dbReference>
<dbReference type="FunFam" id="3.10.250.10:FF:000006">
    <property type="entry name" value="neurotrypsin isoform X2"/>
    <property type="match status" value="2"/>
</dbReference>
<keyword evidence="11" id="KW-1185">Reference proteome</keyword>
<dbReference type="Pfam" id="PF00530">
    <property type="entry name" value="SRCR"/>
    <property type="match status" value="5"/>
</dbReference>
<dbReference type="SUPFAM" id="SSF56487">
    <property type="entry name" value="SRCR-like"/>
    <property type="match status" value="5"/>
</dbReference>
<evidence type="ECO:0000313" key="10">
    <source>
        <dbReference type="EMBL" id="VDI68323.1"/>
    </source>
</evidence>
<feature type="transmembrane region" description="Helical" evidence="6">
    <location>
        <begin position="1171"/>
        <end position="1194"/>
    </location>
</feature>
<evidence type="ECO:0000256" key="4">
    <source>
        <dbReference type="ARBA" id="ARBA00023180"/>
    </source>
</evidence>
<feature type="domain" description="SRCR" evidence="8">
    <location>
        <begin position="149"/>
        <end position="251"/>
    </location>
</feature>
<protein>
    <submittedName>
        <fullName evidence="10">Deleted in malignant brain tumors 1 protein</fullName>
    </submittedName>
</protein>
<evidence type="ECO:0000259" key="9">
    <source>
        <dbReference type="PROSITE" id="PS51034"/>
    </source>
</evidence>
<feature type="disulfide bond" evidence="5">
    <location>
        <begin position="220"/>
        <end position="230"/>
    </location>
</feature>
<evidence type="ECO:0000313" key="11">
    <source>
        <dbReference type="Proteomes" id="UP000596742"/>
    </source>
</evidence>
<dbReference type="InterPro" id="IPR001190">
    <property type="entry name" value="SRCR"/>
</dbReference>
<feature type="domain" description="SRCR" evidence="8">
    <location>
        <begin position="421"/>
        <end position="527"/>
    </location>
</feature>
<keyword evidence="4" id="KW-0325">Glycoprotein</keyword>
<dbReference type="InterPro" id="IPR055355">
    <property type="entry name" value="ZP-C"/>
</dbReference>
<dbReference type="PROSITE" id="PS50287">
    <property type="entry name" value="SRCR_2"/>
    <property type="match status" value="5"/>
</dbReference>
<dbReference type="PANTHER" id="PTHR19331">
    <property type="entry name" value="SCAVENGER RECEPTOR DOMAIN-CONTAINING"/>
    <property type="match status" value="1"/>
</dbReference>
<comment type="caution">
    <text evidence="5">Lacks conserved residue(s) required for the propagation of feature annotation.</text>
</comment>
<dbReference type="PRINTS" id="PR00258">
    <property type="entry name" value="SPERACTRCPTR"/>
</dbReference>
<feature type="disulfide bond" evidence="5">
    <location>
        <begin position="357"/>
        <end position="367"/>
    </location>
</feature>
<dbReference type="CDD" id="cd01450">
    <property type="entry name" value="vWFA_subfamily_ECM"/>
    <property type="match status" value="1"/>
</dbReference>
<dbReference type="PRINTS" id="PR00453">
    <property type="entry name" value="VWFADOMAIN"/>
</dbReference>
<keyword evidence="6" id="KW-0472">Membrane</keyword>
<keyword evidence="3 5" id="KW-1015">Disulfide bond</keyword>
<dbReference type="Gene3D" id="3.10.250.10">
    <property type="entry name" value="SRCR-like domain"/>
    <property type="match status" value="5"/>
</dbReference>
<dbReference type="Gene3D" id="3.40.50.410">
    <property type="entry name" value="von Willebrand factor, type A domain"/>
    <property type="match status" value="1"/>
</dbReference>
<feature type="domain" description="VWFA" evidence="7">
    <location>
        <begin position="678"/>
        <end position="847"/>
    </location>
</feature>
<dbReference type="SUPFAM" id="SSF53300">
    <property type="entry name" value="vWA-like"/>
    <property type="match status" value="1"/>
</dbReference>
<evidence type="ECO:0000256" key="6">
    <source>
        <dbReference type="SAM" id="Phobius"/>
    </source>
</evidence>
<dbReference type="EMBL" id="UYJE01008892">
    <property type="protein sequence ID" value="VDI68323.1"/>
    <property type="molecule type" value="Genomic_DNA"/>
</dbReference>
<dbReference type="InterPro" id="IPR001507">
    <property type="entry name" value="ZP_dom"/>
</dbReference>
<evidence type="ECO:0000259" key="8">
    <source>
        <dbReference type="PROSITE" id="PS50287"/>
    </source>
</evidence>
<comment type="caution">
    <text evidence="10">The sequence shown here is derived from an EMBL/GenBank/DDBJ whole genome shotgun (WGS) entry which is preliminary data.</text>
</comment>
<dbReference type="SMART" id="SM00241">
    <property type="entry name" value="ZP"/>
    <property type="match status" value="1"/>
</dbReference>
<dbReference type="InterPro" id="IPR002035">
    <property type="entry name" value="VWF_A"/>
</dbReference>
<evidence type="ECO:0000259" key="7">
    <source>
        <dbReference type="PROSITE" id="PS50234"/>
    </source>
</evidence>
<dbReference type="InterPro" id="IPR036465">
    <property type="entry name" value="vWFA_dom_sf"/>
</dbReference>
<dbReference type="AlphaFoldDB" id="A0A8B6GSD8"/>
<dbReference type="Gene3D" id="2.60.40.4100">
    <property type="entry name" value="Zona pellucida, ZP-C domain"/>
    <property type="match status" value="1"/>
</dbReference>
<keyword evidence="2" id="KW-0677">Repeat</keyword>
<name>A0A8B6GSD8_MYTGA</name>
<dbReference type="PROSITE" id="PS50234">
    <property type="entry name" value="VWFA"/>
    <property type="match status" value="1"/>
</dbReference>
<gene>
    <name evidence="10" type="ORF">MGAL_10B038700</name>
</gene>
<reference evidence="10" key="1">
    <citation type="submission" date="2018-11" db="EMBL/GenBank/DDBJ databases">
        <authorList>
            <person name="Alioto T."/>
            <person name="Alioto T."/>
        </authorList>
    </citation>
    <scope>NUCLEOTIDE SEQUENCE</scope>
</reference>
<feature type="disulfide bond" evidence="5">
    <location>
        <begin position="50"/>
        <end position="114"/>
    </location>
</feature>
<keyword evidence="6" id="KW-1133">Transmembrane helix</keyword>
<dbReference type="InterPro" id="IPR036772">
    <property type="entry name" value="SRCR-like_dom_sf"/>
</dbReference>
<dbReference type="SMART" id="SM00202">
    <property type="entry name" value="SR"/>
    <property type="match status" value="5"/>
</dbReference>
<dbReference type="Pfam" id="PF00092">
    <property type="entry name" value="VWA"/>
    <property type="match status" value="1"/>
</dbReference>
<evidence type="ECO:0000256" key="1">
    <source>
        <dbReference type="ARBA" id="ARBA00022729"/>
    </source>
</evidence>
<dbReference type="GO" id="GO:0016020">
    <property type="term" value="C:membrane"/>
    <property type="evidence" value="ECO:0007669"/>
    <property type="project" value="InterPro"/>
</dbReference>
<proteinExistence type="predicted"/>